<sequence>MAIFNVPPPDNFNFKRPEKFDKWFQRFKIFSVASGLNAKKDNVKINTFLYCMGKEAEDILKSVGITEENAKVYKELVKAFKTISLFEETHSLKKQYSILELNNLDLLFVLSEHCGYGELNDERIRDRIVVVIQDIRLSEKLQLDHELTLENAIN</sequence>
<protein>
    <submittedName>
        <fullName evidence="1">Uncharacterized protein</fullName>
    </submittedName>
</protein>
<evidence type="ECO:0000313" key="1">
    <source>
        <dbReference type="EMBL" id="WAR22839.1"/>
    </source>
</evidence>
<gene>
    <name evidence="1" type="ORF">MAR_036508</name>
</gene>
<keyword evidence="2" id="KW-1185">Reference proteome</keyword>
<reference evidence="1" key="1">
    <citation type="submission" date="2022-11" db="EMBL/GenBank/DDBJ databases">
        <title>Centuries of genome instability and evolution in soft-shell clam transmissible cancer (bioRxiv).</title>
        <authorList>
            <person name="Hart S.F.M."/>
            <person name="Yonemitsu M.A."/>
            <person name="Giersch R.M."/>
            <person name="Beal B.F."/>
            <person name="Arriagada G."/>
            <person name="Davis B.W."/>
            <person name="Ostrander E.A."/>
            <person name="Goff S.P."/>
            <person name="Metzger M.J."/>
        </authorList>
    </citation>
    <scope>NUCLEOTIDE SEQUENCE</scope>
    <source>
        <strain evidence="1">MELC-2E11</strain>
        <tissue evidence="1">Siphon/mantle</tissue>
    </source>
</reference>
<dbReference type="PANTHER" id="PTHR33198:SF20">
    <property type="entry name" value="RETROTRANSPOSON GAG DOMAIN-CONTAINING PROTEIN"/>
    <property type="match status" value="1"/>
</dbReference>
<proteinExistence type="predicted"/>
<dbReference type="Proteomes" id="UP001164746">
    <property type="component" value="Chromosome 13"/>
</dbReference>
<evidence type="ECO:0000313" key="2">
    <source>
        <dbReference type="Proteomes" id="UP001164746"/>
    </source>
</evidence>
<organism evidence="1 2">
    <name type="scientific">Mya arenaria</name>
    <name type="common">Soft-shell clam</name>
    <dbReference type="NCBI Taxonomy" id="6604"/>
    <lineage>
        <taxon>Eukaryota</taxon>
        <taxon>Metazoa</taxon>
        <taxon>Spiralia</taxon>
        <taxon>Lophotrochozoa</taxon>
        <taxon>Mollusca</taxon>
        <taxon>Bivalvia</taxon>
        <taxon>Autobranchia</taxon>
        <taxon>Heteroconchia</taxon>
        <taxon>Euheterodonta</taxon>
        <taxon>Imparidentia</taxon>
        <taxon>Neoheterodontei</taxon>
        <taxon>Myida</taxon>
        <taxon>Myoidea</taxon>
        <taxon>Myidae</taxon>
        <taxon>Mya</taxon>
    </lineage>
</organism>
<dbReference type="EMBL" id="CP111024">
    <property type="protein sequence ID" value="WAR22839.1"/>
    <property type="molecule type" value="Genomic_DNA"/>
</dbReference>
<dbReference type="PANTHER" id="PTHR33198">
    <property type="entry name" value="ANK_REP_REGION DOMAIN-CONTAINING PROTEIN-RELATED"/>
    <property type="match status" value="1"/>
</dbReference>
<name>A0ABY7FNX5_MYAAR</name>
<accession>A0ABY7FNX5</accession>